<protein>
    <submittedName>
        <fullName evidence="1">Uncharacterized protein</fullName>
    </submittedName>
</protein>
<dbReference type="OrthoDB" id="3365698at2759"/>
<accession>A0A8H6XZF7</accession>
<reference evidence="1" key="1">
    <citation type="submission" date="2020-05" db="EMBL/GenBank/DDBJ databases">
        <title>Mycena genomes resolve the evolution of fungal bioluminescence.</title>
        <authorList>
            <person name="Tsai I.J."/>
        </authorList>
    </citation>
    <scope>NUCLEOTIDE SEQUENCE</scope>
    <source>
        <strain evidence="1">160909Yilan</strain>
    </source>
</reference>
<dbReference type="Proteomes" id="UP000623467">
    <property type="component" value="Unassembled WGS sequence"/>
</dbReference>
<evidence type="ECO:0000313" key="2">
    <source>
        <dbReference type="Proteomes" id="UP000623467"/>
    </source>
</evidence>
<keyword evidence="2" id="KW-1185">Reference proteome</keyword>
<organism evidence="1 2">
    <name type="scientific">Mycena sanguinolenta</name>
    <dbReference type="NCBI Taxonomy" id="230812"/>
    <lineage>
        <taxon>Eukaryota</taxon>
        <taxon>Fungi</taxon>
        <taxon>Dikarya</taxon>
        <taxon>Basidiomycota</taxon>
        <taxon>Agaricomycotina</taxon>
        <taxon>Agaricomycetes</taxon>
        <taxon>Agaricomycetidae</taxon>
        <taxon>Agaricales</taxon>
        <taxon>Marasmiineae</taxon>
        <taxon>Mycenaceae</taxon>
        <taxon>Mycena</taxon>
    </lineage>
</organism>
<dbReference type="AlphaFoldDB" id="A0A8H6XZF7"/>
<comment type="caution">
    <text evidence="1">The sequence shown here is derived from an EMBL/GenBank/DDBJ whole genome shotgun (WGS) entry which is preliminary data.</text>
</comment>
<dbReference type="SUPFAM" id="SSF52047">
    <property type="entry name" value="RNI-like"/>
    <property type="match status" value="1"/>
</dbReference>
<sequence length="388" mass="43398">MIIFFISSMLAPTCQKIYKDSDVASSSMSMNIFSISSYSLRIHTLKFSLYEPFSFPNDKFRRRLPLLTKLAVTILTEHNRPVPPVMMTAFRDASLLREVRLSGASLQWISLPWVQLTHSYLSDESPSWFLQILKETPNLEVLALASPDRSNSSSPLLHDLTLPNLHTLEFFGHPEGKLLERLGLPALKTIHLANVRDPEVSWFLDLGVRSAWSSRSMRLSYMKVDNFIACLQSLASVTEVHIHLVGSGLNQLLILLHEGGTIVPALQILLEIAWQMKIVPCRPCGKCWHRDRAGTRWDGQHEILPTSCGLQGLCRRDSGPPTSVDGCISVDTCDDSPFSCTWAWKTSPTLWGSCHSVCSLQLESRVPGLHPGHTNKDSTIILGNSTRE</sequence>
<name>A0A8H6XZF7_9AGAR</name>
<gene>
    <name evidence="1" type="ORF">MSAN_01706800</name>
</gene>
<dbReference type="EMBL" id="JACAZH010000016">
    <property type="protein sequence ID" value="KAF7349174.1"/>
    <property type="molecule type" value="Genomic_DNA"/>
</dbReference>
<proteinExistence type="predicted"/>
<evidence type="ECO:0000313" key="1">
    <source>
        <dbReference type="EMBL" id="KAF7349174.1"/>
    </source>
</evidence>